<keyword evidence="5" id="KW-1185">Reference proteome</keyword>
<gene>
    <name evidence="4" type="ORF">WR25_10108</name>
</gene>
<evidence type="ECO:0000259" key="3">
    <source>
        <dbReference type="PROSITE" id="PS50897"/>
    </source>
</evidence>
<dbReference type="InterPro" id="IPR006595">
    <property type="entry name" value="CTLH_C"/>
</dbReference>
<dbReference type="EMBL" id="LIAE01010668">
    <property type="protein sequence ID" value="PAV56932.1"/>
    <property type="molecule type" value="Genomic_DNA"/>
</dbReference>
<dbReference type="InterPro" id="IPR050618">
    <property type="entry name" value="Ubq-SigPath_Reg"/>
</dbReference>
<organism evidence="4 5">
    <name type="scientific">Diploscapter pachys</name>
    <dbReference type="NCBI Taxonomy" id="2018661"/>
    <lineage>
        <taxon>Eukaryota</taxon>
        <taxon>Metazoa</taxon>
        <taxon>Ecdysozoa</taxon>
        <taxon>Nematoda</taxon>
        <taxon>Chromadorea</taxon>
        <taxon>Rhabditida</taxon>
        <taxon>Rhabditina</taxon>
        <taxon>Rhabditomorpha</taxon>
        <taxon>Rhabditoidea</taxon>
        <taxon>Rhabditidae</taxon>
        <taxon>Diploscapter</taxon>
    </lineage>
</organism>
<sequence>MRYCTVAGFLLSLLLLVEGLFSKEADMEKRDIGPQWNDLGWAWGKRSLPDNNNNNQIPRRFLRALHPMKKTPDWGDLEMTERQGGELIDIEGNPQGQEDEDDELYSAESDQDGTAGNSKDQPGCSYAQPSEDLSTSDSDDSDSSFDSSSDDFSQSNEEEDGTEKYRNEDDLDVYMSSEESNDEEAPAGRSPHASEESQEGSEKSDKKMDEQSFSCEEDDDPEDDGLQYKYKAPEMPTREELAKLVLDYLICEGFREAAENLCEEMKLKVPEDLKVMDARVAIKDAIIEGNMEFAIDKTVELCPTLLDTNDEVRFEMRLQYLIEMIRTNGLSDLDAPLKYARQYIVADEKISEEQMSKVEKAFALLVYENIYESPFAPMLDQSRRNMVANMLNCAILEALNRPPKPRMESLLKLIVWSRCQITGDPPQNSIRIAKELFENGTLDGYANGNFSTSADV</sequence>
<feature type="chain" id="PRO_5012629708" description="CTLH domain-containing protein" evidence="2">
    <location>
        <begin position="20"/>
        <end position="456"/>
    </location>
</feature>
<dbReference type="InterPro" id="IPR024964">
    <property type="entry name" value="CTLH/CRA"/>
</dbReference>
<dbReference type="Proteomes" id="UP000218231">
    <property type="component" value="Unassembled WGS sequence"/>
</dbReference>
<feature type="signal peptide" evidence="2">
    <location>
        <begin position="1"/>
        <end position="19"/>
    </location>
</feature>
<dbReference type="OrthoDB" id="2415936at2759"/>
<evidence type="ECO:0000313" key="5">
    <source>
        <dbReference type="Proteomes" id="UP000218231"/>
    </source>
</evidence>
<reference evidence="4 5" key="1">
    <citation type="journal article" date="2017" name="Curr. Biol.">
        <title>Genome architecture and evolution of a unichromosomal asexual nematode.</title>
        <authorList>
            <person name="Fradin H."/>
            <person name="Zegar C."/>
            <person name="Gutwein M."/>
            <person name="Lucas J."/>
            <person name="Kovtun M."/>
            <person name="Corcoran D."/>
            <person name="Baugh L.R."/>
            <person name="Kiontke K."/>
            <person name="Gunsalus K."/>
            <person name="Fitch D.H."/>
            <person name="Piano F."/>
        </authorList>
    </citation>
    <scope>NUCLEOTIDE SEQUENCE [LARGE SCALE GENOMIC DNA]</scope>
    <source>
        <strain evidence="4">PF1309</strain>
    </source>
</reference>
<comment type="caution">
    <text evidence="4">The sequence shown here is derived from an EMBL/GenBank/DDBJ whole genome shotgun (WGS) entry which is preliminary data.</text>
</comment>
<feature type="compositionally biased region" description="Low complexity" evidence="1">
    <location>
        <begin position="144"/>
        <end position="155"/>
    </location>
</feature>
<dbReference type="InterPro" id="IPR006594">
    <property type="entry name" value="LisH"/>
</dbReference>
<feature type="compositionally biased region" description="Basic and acidic residues" evidence="1">
    <location>
        <begin position="192"/>
        <end position="210"/>
    </location>
</feature>
<dbReference type="SMART" id="SM00667">
    <property type="entry name" value="LisH"/>
    <property type="match status" value="1"/>
</dbReference>
<protein>
    <recommendedName>
        <fullName evidence="3">CTLH domain-containing protein</fullName>
    </recommendedName>
</protein>
<name>A0A2A2J622_9BILA</name>
<feature type="region of interest" description="Disordered" evidence="1">
    <location>
        <begin position="88"/>
        <end position="232"/>
    </location>
</feature>
<proteinExistence type="predicted"/>
<dbReference type="InterPro" id="IPR013144">
    <property type="entry name" value="CRA_dom"/>
</dbReference>
<dbReference type="Pfam" id="PF10607">
    <property type="entry name" value="CTLH"/>
    <property type="match status" value="1"/>
</dbReference>
<keyword evidence="2" id="KW-0732">Signal</keyword>
<evidence type="ECO:0000313" key="4">
    <source>
        <dbReference type="EMBL" id="PAV56932.1"/>
    </source>
</evidence>
<evidence type="ECO:0000256" key="1">
    <source>
        <dbReference type="SAM" id="MobiDB-lite"/>
    </source>
</evidence>
<dbReference type="SMART" id="SM00757">
    <property type="entry name" value="CRA"/>
    <property type="match status" value="1"/>
</dbReference>
<dbReference type="STRING" id="2018661.A0A2A2J622"/>
<dbReference type="PANTHER" id="PTHR12864">
    <property type="entry name" value="RAN BINDING PROTEIN 9-RELATED"/>
    <property type="match status" value="1"/>
</dbReference>
<dbReference type="PROSITE" id="PS50897">
    <property type="entry name" value="CTLH"/>
    <property type="match status" value="1"/>
</dbReference>
<feature type="compositionally biased region" description="Acidic residues" evidence="1">
    <location>
        <begin position="97"/>
        <end position="111"/>
    </location>
</feature>
<feature type="compositionally biased region" description="Acidic residues" evidence="1">
    <location>
        <begin position="215"/>
        <end position="225"/>
    </location>
</feature>
<dbReference type="AlphaFoldDB" id="A0A2A2J622"/>
<evidence type="ECO:0000256" key="2">
    <source>
        <dbReference type="SAM" id="SignalP"/>
    </source>
</evidence>
<dbReference type="SMART" id="SM00668">
    <property type="entry name" value="CTLH"/>
    <property type="match status" value="1"/>
</dbReference>
<feature type="domain" description="CTLH" evidence="3">
    <location>
        <begin position="275"/>
        <end position="332"/>
    </location>
</feature>
<accession>A0A2A2J622</accession>
<dbReference type="PROSITE" id="PS50896">
    <property type="entry name" value="LISH"/>
    <property type="match status" value="1"/>
</dbReference>